<dbReference type="RefSeq" id="WP_114510154.1">
    <property type="nucleotide sequence ID" value="NZ_QPMK01000003.1"/>
</dbReference>
<dbReference type="OrthoDB" id="7351979at2"/>
<organism evidence="2 3">
    <name type="scientific">Thalassococcus profundi</name>
    <dbReference type="NCBI Taxonomy" id="2282382"/>
    <lineage>
        <taxon>Bacteria</taxon>
        <taxon>Pseudomonadati</taxon>
        <taxon>Pseudomonadota</taxon>
        <taxon>Alphaproteobacteria</taxon>
        <taxon>Rhodobacterales</taxon>
        <taxon>Roseobacteraceae</taxon>
        <taxon>Thalassococcus</taxon>
    </lineage>
</organism>
<accession>A0A369TSJ1</accession>
<name>A0A369TSJ1_9RHOB</name>
<dbReference type="Proteomes" id="UP000253977">
    <property type="component" value="Unassembled WGS sequence"/>
</dbReference>
<sequence>MTPGAAQDDPRDLWSFEGHWSLSREIDDRRAGHVARAEGEAEMRRDAAGLVYAEEVRLVLPGQRPVTGTRRYLWRPGLHGVAVSFEDGRPFHDFALGTGHAESAHWCDPDQYDVHYDFSGWPRWTSLWCVAGPAKDYRMLTRYAPTKVPGA</sequence>
<evidence type="ECO:0000313" key="2">
    <source>
        <dbReference type="EMBL" id="RDD67405.1"/>
    </source>
</evidence>
<proteinExistence type="predicted"/>
<dbReference type="AlphaFoldDB" id="A0A369TSJ1"/>
<evidence type="ECO:0000313" key="3">
    <source>
        <dbReference type="Proteomes" id="UP000253977"/>
    </source>
</evidence>
<comment type="caution">
    <text evidence="2">The sequence shown here is derived from an EMBL/GenBank/DDBJ whole genome shotgun (WGS) entry which is preliminary data.</text>
</comment>
<reference evidence="2 3" key="1">
    <citation type="submission" date="2018-07" db="EMBL/GenBank/DDBJ databases">
        <title>Thalassococcus profundi sp. nov., a marine bacterium isolated from deep seawater of Okinawa Trough.</title>
        <authorList>
            <person name="Yu M."/>
        </authorList>
    </citation>
    <scope>NUCLEOTIDE SEQUENCE [LARGE SCALE GENOMIC DNA]</scope>
    <source>
        <strain evidence="2 3">WRAS1</strain>
    </source>
</reference>
<dbReference type="InterPro" id="IPR045632">
    <property type="entry name" value="DUF6314"/>
</dbReference>
<gene>
    <name evidence="2" type="ORF">DU478_06715</name>
</gene>
<dbReference type="EMBL" id="QPMK01000003">
    <property type="protein sequence ID" value="RDD67405.1"/>
    <property type="molecule type" value="Genomic_DNA"/>
</dbReference>
<dbReference type="Pfam" id="PF19834">
    <property type="entry name" value="DUF6314"/>
    <property type="match status" value="1"/>
</dbReference>
<keyword evidence="3" id="KW-1185">Reference proteome</keyword>
<evidence type="ECO:0000259" key="1">
    <source>
        <dbReference type="Pfam" id="PF19834"/>
    </source>
</evidence>
<protein>
    <recommendedName>
        <fullName evidence="1">DUF6314 domain-containing protein</fullName>
    </recommendedName>
</protein>
<feature type="domain" description="DUF6314" evidence="1">
    <location>
        <begin position="16"/>
        <end position="144"/>
    </location>
</feature>